<name>A0ABX7QMC7_9GAMM</name>
<proteinExistence type="predicted"/>
<dbReference type="Proteomes" id="UP000662770">
    <property type="component" value="Chromosome"/>
</dbReference>
<organism evidence="1 2">
    <name type="scientific">Shewanella avicenniae</name>
    <dbReference type="NCBI Taxonomy" id="2814294"/>
    <lineage>
        <taxon>Bacteria</taxon>
        <taxon>Pseudomonadati</taxon>
        <taxon>Pseudomonadota</taxon>
        <taxon>Gammaproteobacteria</taxon>
        <taxon>Alteromonadales</taxon>
        <taxon>Shewanellaceae</taxon>
        <taxon>Shewanella</taxon>
    </lineage>
</organism>
<reference evidence="1 2" key="1">
    <citation type="submission" date="2021-03" db="EMBL/GenBank/DDBJ databases">
        <title>Novel species identification of genus Shewanella.</title>
        <authorList>
            <person name="Liu G."/>
            <person name="Zhang Q."/>
        </authorList>
    </citation>
    <scope>NUCLEOTIDE SEQUENCE [LARGE SCALE GENOMIC DNA]</scope>
    <source>
        <strain evidence="1 2">FJAT-51800</strain>
    </source>
</reference>
<sequence length="96" mass="10474">MAIPTVSINNTPRLSQAVAGNRPQATQEKVIQPDAVQLAATDISIDADVINAKYQARMEYDSDTNTHSQAISQYLLTQHADQREAISKMVGVDVYA</sequence>
<evidence type="ECO:0000313" key="2">
    <source>
        <dbReference type="Proteomes" id="UP000662770"/>
    </source>
</evidence>
<gene>
    <name evidence="1" type="ORF">JYB87_10115</name>
</gene>
<dbReference type="RefSeq" id="WP_207353385.1">
    <property type="nucleotide sequence ID" value="NZ_CP071503.1"/>
</dbReference>
<accession>A0ABX7QMC7</accession>
<keyword evidence="2" id="KW-1185">Reference proteome</keyword>
<dbReference type="EMBL" id="CP071503">
    <property type="protein sequence ID" value="QSX32140.1"/>
    <property type="molecule type" value="Genomic_DNA"/>
</dbReference>
<evidence type="ECO:0000313" key="1">
    <source>
        <dbReference type="EMBL" id="QSX32140.1"/>
    </source>
</evidence>
<protein>
    <submittedName>
        <fullName evidence="1">Uncharacterized protein</fullName>
    </submittedName>
</protein>